<feature type="signal peptide" evidence="12">
    <location>
        <begin position="1"/>
        <end position="25"/>
    </location>
</feature>
<dbReference type="PROSITE" id="PS51888">
    <property type="entry name" value="CLIP"/>
    <property type="match status" value="1"/>
</dbReference>
<dbReference type="PANTHER" id="PTHR24252">
    <property type="entry name" value="ACROSIN-RELATED"/>
    <property type="match status" value="1"/>
</dbReference>
<keyword evidence="5 11" id="KW-0378">Hydrolase</keyword>
<evidence type="ECO:0000256" key="8">
    <source>
        <dbReference type="ARBA" id="ARBA00023157"/>
    </source>
</evidence>
<feature type="chain" id="PRO_5042661209" description="CLIP domain-containing serine protease" evidence="12">
    <location>
        <begin position="26"/>
        <end position="364"/>
    </location>
</feature>
<evidence type="ECO:0000256" key="7">
    <source>
        <dbReference type="ARBA" id="ARBA00023145"/>
    </source>
</evidence>
<dbReference type="PROSITE" id="PS00135">
    <property type="entry name" value="TRYPSIN_SER"/>
    <property type="match status" value="1"/>
</dbReference>
<feature type="domain" description="Clip" evidence="14">
    <location>
        <begin position="33"/>
        <end position="86"/>
    </location>
</feature>
<keyword evidence="6 11" id="KW-0720">Serine protease</keyword>
<dbReference type="Pfam" id="PF00089">
    <property type="entry name" value="Trypsin"/>
    <property type="match status" value="1"/>
</dbReference>
<dbReference type="InterPro" id="IPR001254">
    <property type="entry name" value="Trypsin_dom"/>
</dbReference>
<keyword evidence="3 11" id="KW-0645">Protease</keyword>
<evidence type="ECO:0000256" key="3">
    <source>
        <dbReference type="ARBA" id="ARBA00022670"/>
    </source>
</evidence>
<dbReference type="InterPro" id="IPR038565">
    <property type="entry name" value="CLIP_sf"/>
</dbReference>
<dbReference type="CDD" id="cd00190">
    <property type="entry name" value="Tryp_SPc"/>
    <property type="match status" value="1"/>
</dbReference>
<dbReference type="EC" id="3.4.21.-" evidence="11"/>
<feature type="domain" description="Peptidase S1" evidence="13">
    <location>
        <begin position="117"/>
        <end position="364"/>
    </location>
</feature>
<reference evidence="15 16" key="1">
    <citation type="submission" date="2024-03" db="EMBL/GenBank/DDBJ databases">
        <title>The genome assembly and annotation of the cricket Gryllus longicercus Weissman &amp; Gray.</title>
        <authorList>
            <person name="Szrajer S."/>
            <person name="Gray D."/>
            <person name="Ylla G."/>
        </authorList>
    </citation>
    <scope>NUCLEOTIDE SEQUENCE [LARGE SCALE GENOMIC DNA]</scope>
    <source>
        <strain evidence="15">DAG 2021-001</strain>
        <tissue evidence="15">Whole body minus gut</tissue>
    </source>
</reference>
<dbReference type="GO" id="GO:0004252">
    <property type="term" value="F:serine-type endopeptidase activity"/>
    <property type="evidence" value="ECO:0007669"/>
    <property type="project" value="UniProtKB-UniRule"/>
</dbReference>
<evidence type="ECO:0000256" key="10">
    <source>
        <dbReference type="ARBA" id="ARBA00024195"/>
    </source>
</evidence>
<dbReference type="Gene3D" id="3.30.1640.30">
    <property type="match status" value="1"/>
</dbReference>
<dbReference type="SMART" id="SM00020">
    <property type="entry name" value="Tryp_SPc"/>
    <property type="match status" value="1"/>
</dbReference>
<evidence type="ECO:0000256" key="2">
    <source>
        <dbReference type="ARBA" id="ARBA00022525"/>
    </source>
</evidence>
<keyword evidence="16" id="KW-1185">Reference proteome</keyword>
<dbReference type="InterPro" id="IPR001314">
    <property type="entry name" value="Peptidase_S1A"/>
</dbReference>
<dbReference type="PANTHER" id="PTHR24252:SF7">
    <property type="entry name" value="HYALIN"/>
    <property type="match status" value="1"/>
</dbReference>
<evidence type="ECO:0000256" key="4">
    <source>
        <dbReference type="ARBA" id="ARBA00022729"/>
    </source>
</evidence>
<dbReference type="Proteomes" id="UP001378592">
    <property type="component" value="Unassembled WGS sequence"/>
</dbReference>
<keyword evidence="7" id="KW-0865">Zymogen</keyword>
<comment type="caution">
    <text evidence="15">The sequence shown here is derived from an EMBL/GenBank/DDBJ whole genome shotgun (WGS) entry which is preliminary data.</text>
</comment>
<evidence type="ECO:0000256" key="5">
    <source>
        <dbReference type="ARBA" id="ARBA00022801"/>
    </source>
</evidence>
<keyword evidence="9" id="KW-0325">Glycoprotein</keyword>
<evidence type="ECO:0000313" key="15">
    <source>
        <dbReference type="EMBL" id="KAK7793675.1"/>
    </source>
</evidence>
<evidence type="ECO:0000256" key="1">
    <source>
        <dbReference type="ARBA" id="ARBA00004613"/>
    </source>
</evidence>
<dbReference type="GO" id="GO:0006508">
    <property type="term" value="P:proteolysis"/>
    <property type="evidence" value="ECO:0007669"/>
    <property type="project" value="UniProtKB-KW"/>
</dbReference>
<evidence type="ECO:0000256" key="9">
    <source>
        <dbReference type="ARBA" id="ARBA00023180"/>
    </source>
</evidence>
<gene>
    <name evidence="15" type="ORF">R5R35_013155</name>
</gene>
<protein>
    <recommendedName>
        <fullName evidence="12">CLIP domain-containing serine protease</fullName>
        <ecNumber evidence="11">3.4.21.-</ecNumber>
    </recommendedName>
</protein>
<dbReference type="SMART" id="SM00680">
    <property type="entry name" value="CLIP"/>
    <property type="match status" value="1"/>
</dbReference>
<dbReference type="Gene3D" id="2.40.10.10">
    <property type="entry name" value="Trypsin-like serine proteases"/>
    <property type="match status" value="1"/>
</dbReference>
<dbReference type="FunFam" id="3.30.1640.30:FF:000001">
    <property type="entry name" value="Serine protease 7"/>
    <property type="match status" value="1"/>
</dbReference>
<keyword evidence="8" id="KW-1015">Disulfide bond</keyword>
<dbReference type="PROSITE" id="PS50240">
    <property type="entry name" value="TRYPSIN_DOM"/>
    <property type="match status" value="1"/>
</dbReference>
<comment type="similarity">
    <text evidence="10 12">Belongs to the peptidase S1 family. CLIP subfamily.</text>
</comment>
<comment type="subcellular location">
    <subcellularLocation>
        <location evidence="1 12">Secreted</location>
    </subcellularLocation>
</comment>
<dbReference type="SUPFAM" id="SSF50494">
    <property type="entry name" value="Trypsin-like serine proteases"/>
    <property type="match status" value="1"/>
</dbReference>
<dbReference type="AlphaFoldDB" id="A0AAN9Z0M1"/>
<sequence length="364" mass="39355">MRRASVWWWAVALAAALALAAGARAQGGAEGDRCASPEGRPGVCANIRRCAPLLELLRSQRQRPDAADYLRRSVCGYDALDPIVCCPGADTRSPPTPAPAPAPAPECGFSNASHTRVVGGWPAARGAWPWMVALGYRPSARSTSKAPRFLCGASLISLRHVLTAAHCVYNRQDLYFVRLGEHDLESDADGASPEDVAIRDRRVHEGYNPNSFVNDIALLTLERDITPTLAIHPICLPLAPAQRERNLVGSMPFIAGWGAKHFSGPSSSELLELQIPVVTQEKCKTAFERFKTAVIDERVLCAGYEKGGKDACQGDSGGPLMAPNGTTYYQIGVVSYGYRCAEPGVPGVYTRVTYFLDWIAKNMK</sequence>
<keyword evidence="4 12" id="KW-0732">Signal</keyword>
<dbReference type="EMBL" id="JAZDUA010000367">
    <property type="protein sequence ID" value="KAK7793675.1"/>
    <property type="molecule type" value="Genomic_DNA"/>
</dbReference>
<dbReference type="GO" id="GO:0005576">
    <property type="term" value="C:extracellular region"/>
    <property type="evidence" value="ECO:0007669"/>
    <property type="project" value="UniProtKB-SubCell"/>
</dbReference>
<evidence type="ECO:0000313" key="16">
    <source>
        <dbReference type="Proteomes" id="UP001378592"/>
    </source>
</evidence>
<dbReference type="FunFam" id="2.40.10.10:FF:000015">
    <property type="entry name" value="Atrial natriuretic peptide-converting enzyme"/>
    <property type="match status" value="1"/>
</dbReference>
<dbReference type="InterPro" id="IPR043504">
    <property type="entry name" value="Peptidase_S1_PA_chymotrypsin"/>
</dbReference>
<keyword evidence="2 12" id="KW-0964">Secreted</keyword>
<dbReference type="Pfam" id="PF12032">
    <property type="entry name" value="CLIP"/>
    <property type="match status" value="1"/>
</dbReference>
<dbReference type="InterPro" id="IPR022700">
    <property type="entry name" value="CLIP"/>
</dbReference>
<organism evidence="15 16">
    <name type="scientific">Gryllus longicercus</name>
    <dbReference type="NCBI Taxonomy" id="2509291"/>
    <lineage>
        <taxon>Eukaryota</taxon>
        <taxon>Metazoa</taxon>
        <taxon>Ecdysozoa</taxon>
        <taxon>Arthropoda</taxon>
        <taxon>Hexapoda</taxon>
        <taxon>Insecta</taxon>
        <taxon>Pterygota</taxon>
        <taxon>Neoptera</taxon>
        <taxon>Polyneoptera</taxon>
        <taxon>Orthoptera</taxon>
        <taxon>Ensifera</taxon>
        <taxon>Gryllidea</taxon>
        <taxon>Grylloidea</taxon>
        <taxon>Gryllidae</taxon>
        <taxon>Gryllinae</taxon>
        <taxon>Gryllus</taxon>
    </lineage>
</organism>
<evidence type="ECO:0000256" key="6">
    <source>
        <dbReference type="ARBA" id="ARBA00022825"/>
    </source>
</evidence>
<dbReference type="InterPro" id="IPR009003">
    <property type="entry name" value="Peptidase_S1_PA"/>
</dbReference>
<dbReference type="InterPro" id="IPR018114">
    <property type="entry name" value="TRYPSIN_HIS"/>
</dbReference>
<evidence type="ECO:0000256" key="12">
    <source>
        <dbReference type="RuleBase" id="RU366078"/>
    </source>
</evidence>
<accession>A0AAN9Z0M1</accession>
<evidence type="ECO:0000259" key="13">
    <source>
        <dbReference type="PROSITE" id="PS50240"/>
    </source>
</evidence>
<evidence type="ECO:0000256" key="11">
    <source>
        <dbReference type="RuleBase" id="RU363034"/>
    </source>
</evidence>
<comment type="domain">
    <text evidence="12">The clip domain consists of 35-55 residues which are 'knitted' together usually by 3 conserved disulfide bonds forming a clip-like compact structure.</text>
</comment>
<evidence type="ECO:0000259" key="14">
    <source>
        <dbReference type="PROSITE" id="PS51888"/>
    </source>
</evidence>
<dbReference type="PROSITE" id="PS00134">
    <property type="entry name" value="TRYPSIN_HIS"/>
    <property type="match status" value="1"/>
</dbReference>
<proteinExistence type="inferred from homology"/>
<dbReference type="PRINTS" id="PR00722">
    <property type="entry name" value="CHYMOTRYPSIN"/>
</dbReference>
<name>A0AAN9Z0M1_9ORTH</name>
<dbReference type="InterPro" id="IPR033116">
    <property type="entry name" value="TRYPSIN_SER"/>
</dbReference>